<sequence length="345" mass="37523">MERKRYIMKGILKKTCAVFMSAAIAVTMASCGAQFNTVGATVGNMLNGGEVTSQNGSTYYLKDGDIYKTDSVSKEGKVIKEGDIGLVNIVGDKIYYYDNEISTICKVNSEGDREEWIAELYCDAFTVSKDNVYASVLTGQGGDDLEDSDNYSVVRMKVTDTKLSSTMPKVLIEKARLIGCAGDNIYVKKKTDKGEFLYSYDNDGNNEKQLMALPEDGEVIVDSSAIYLIGTVDKAYGIYKYSMSGEDQKLITAVNKNTKTGANAINIYDGYIYYEDCVTASGGTVTDTIIKMSVDGAEKTTVMTADKASEYQLAAGADGMMVKVRAAGDINTHPNWEAISEEEAK</sequence>
<evidence type="ECO:0000313" key="3">
    <source>
        <dbReference type="EMBL" id="MBE5034843.1"/>
    </source>
</evidence>
<dbReference type="SUPFAM" id="SSF69304">
    <property type="entry name" value="Tricorn protease N-terminal domain"/>
    <property type="match status" value="1"/>
</dbReference>
<organism evidence="3 4">
    <name type="scientific">Gallibacter intestinalis</name>
    <dbReference type="NCBI Taxonomy" id="2779356"/>
    <lineage>
        <taxon>Bacteria</taxon>
        <taxon>Bacillati</taxon>
        <taxon>Bacillota</taxon>
        <taxon>Clostridia</taxon>
        <taxon>Eubacteriales</taxon>
        <taxon>Eubacteriaceae</taxon>
        <taxon>Gallibacter</taxon>
    </lineage>
</organism>
<evidence type="ECO:0000259" key="2">
    <source>
        <dbReference type="Pfam" id="PF16472"/>
    </source>
</evidence>
<dbReference type="EMBL" id="JADCKA010000001">
    <property type="protein sequence ID" value="MBE5034843.1"/>
    <property type="molecule type" value="Genomic_DNA"/>
</dbReference>
<feature type="signal peptide" evidence="1">
    <location>
        <begin position="1"/>
        <end position="29"/>
    </location>
</feature>
<feature type="domain" description="Prolow-density lipoprotein receptor-related protein 1-like beta-propeller" evidence="2">
    <location>
        <begin position="41"/>
        <end position="304"/>
    </location>
</feature>
<gene>
    <name evidence="3" type="ORF">INF20_00875</name>
</gene>
<dbReference type="Pfam" id="PF16472">
    <property type="entry name" value="DUF5050"/>
    <property type="match status" value="1"/>
</dbReference>
<reference evidence="3 4" key="1">
    <citation type="submission" date="2020-10" db="EMBL/GenBank/DDBJ databases">
        <title>ChiBAC.</title>
        <authorList>
            <person name="Zenner C."/>
            <person name="Hitch T.C.A."/>
            <person name="Clavel T."/>
        </authorList>
    </citation>
    <scope>NUCLEOTIDE SEQUENCE [LARGE SCALE GENOMIC DNA]</scope>
    <source>
        <strain evidence="3 4">DSM 108706</strain>
    </source>
</reference>
<dbReference type="InterPro" id="IPR032485">
    <property type="entry name" value="LRP1-like_beta_prop"/>
</dbReference>
<feature type="chain" id="PRO_5047327970" evidence="1">
    <location>
        <begin position="30"/>
        <end position="345"/>
    </location>
</feature>
<name>A0ABR9QVE2_9FIRM</name>
<protein>
    <submittedName>
        <fullName evidence="3">DUF5050 domain-containing protein</fullName>
    </submittedName>
</protein>
<evidence type="ECO:0000256" key="1">
    <source>
        <dbReference type="SAM" id="SignalP"/>
    </source>
</evidence>
<evidence type="ECO:0000313" key="4">
    <source>
        <dbReference type="Proteomes" id="UP001516588"/>
    </source>
</evidence>
<comment type="caution">
    <text evidence="3">The sequence shown here is derived from an EMBL/GenBank/DDBJ whole genome shotgun (WGS) entry which is preliminary data.</text>
</comment>
<proteinExistence type="predicted"/>
<dbReference type="Proteomes" id="UP001516588">
    <property type="component" value="Unassembled WGS sequence"/>
</dbReference>
<keyword evidence="1" id="KW-0732">Signal</keyword>
<keyword evidence="4" id="KW-1185">Reference proteome</keyword>
<accession>A0ABR9QVE2</accession>
<dbReference type="PROSITE" id="PS51257">
    <property type="entry name" value="PROKAR_LIPOPROTEIN"/>
    <property type="match status" value="1"/>
</dbReference>